<dbReference type="RefSeq" id="WP_251833446.1">
    <property type="nucleotide sequence ID" value="NZ_JACSPS010000002.1"/>
</dbReference>
<dbReference type="InterPro" id="IPR045474">
    <property type="entry name" value="GEVED"/>
</dbReference>
<comment type="caution">
    <text evidence="5">The sequence shown here is derived from an EMBL/GenBank/DDBJ whole genome shotgun (WGS) entry which is preliminary data.</text>
</comment>
<proteinExistence type="predicted"/>
<evidence type="ECO:0000259" key="4">
    <source>
        <dbReference type="Pfam" id="PF20009"/>
    </source>
</evidence>
<evidence type="ECO:0000313" key="5">
    <source>
        <dbReference type="EMBL" id="MBD8018252.1"/>
    </source>
</evidence>
<evidence type="ECO:0000313" key="6">
    <source>
        <dbReference type="Proteomes" id="UP000626242"/>
    </source>
</evidence>
<accession>A0ABR8WMX7</accession>
<name>A0ABR8WMX7_9FLAO</name>
<gene>
    <name evidence="5" type="ORF">H9628_07185</name>
</gene>
<organism evidence="5 6">
    <name type="scientific">Kaistella pullorum</name>
    <dbReference type="NCBI Taxonomy" id="2763074"/>
    <lineage>
        <taxon>Bacteria</taxon>
        <taxon>Pseudomonadati</taxon>
        <taxon>Bacteroidota</taxon>
        <taxon>Flavobacteriia</taxon>
        <taxon>Flavobacteriales</taxon>
        <taxon>Weeksellaceae</taxon>
        <taxon>Chryseobacterium group</taxon>
        <taxon>Kaistella</taxon>
    </lineage>
</organism>
<dbReference type="NCBIfam" id="TIGR04183">
    <property type="entry name" value="Por_Secre_tail"/>
    <property type="match status" value="1"/>
</dbReference>
<sequence length="532" mass="55914">MKKLLLSCGIAFSFFAQAQLNHLADFEDATDVGQYAQFGGGTFTSAAACSGDFGGQLQIGAVTTNGTVTQTGWMVLTEVLEEEFGKLNNGQAVDVSFNYKKAANSNGTLYVALFSYLPATNQWNVEYIGAGTALGAAAITTCQTKSATIPAGKMQPGQAYGIGAWVVGSANGNIFVDDINIAQQNVSTAPACTTFTNLTSGSVLPSGTNTISWNESPTAVNYYLKVGTTPGGTDVFNAAVTGTSQNITLAPNGTYYASVSPWNTVGQATGCTEVSFTTNNVITYCALTTNQPTAIAPIKSVNFAGVTNSSDPTATTIGSFAHYQDFTSTIFEVKDNVTTLPITVSGTTNGNPVNGWAMSVFIDWNGDGDFDDAGESYFNTTATMVRKAGVTDNPVVLTGNITIPSGVAYGQKRMRVKYNFASTAIHTALTTGCSQMGNGQAEDYTLDYQQFLAVGNVSKDAVSVYPNPFVDVVKISDIKGVKSITVTDASGRNVRTLAAASEINLAQLKSGLYFINLRYEDGTVKTVKSVKK</sequence>
<reference evidence="5 6" key="1">
    <citation type="submission" date="2020-08" db="EMBL/GenBank/DDBJ databases">
        <title>A Genomic Blueprint of the Chicken Gut Microbiome.</title>
        <authorList>
            <person name="Gilroy R."/>
            <person name="Ravi A."/>
            <person name="Getino M."/>
            <person name="Pursley I."/>
            <person name="Horton D.L."/>
            <person name="Alikhan N.-F."/>
            <person name="Baker D."/>
            <person name="Gharbi K."/>
            <person name="Hall N."/>
            <person name="Watson M."/>
            <person name="Adriaenssens E.M."/>
            <person name="Foster-Nyarko E."/>
            <person name="Jarju S."/>
            <person name="Secka A."/>
            <person name="Antonio M."/>
            <person name="Oren A."/>
            <person name="Chaudhuri R."/>
            <person name="La Ragione R.M."/>
            <person name="Hildebrand F."/>
            <person name="Pallen M.J."/>
        </authorList>
    </citation>
    <scope>NUCLEOTIDE SEQUENCE [LARGE SCALE GENOMIC DNA]</scope>
    <source>
        <strain evidence="5 6">Sa1CVA4</strain>
    </source>
</reference>
<feature type="domain" description="GEVED" evidence="4">
    <location>
        <begin position="358"/>
        <end position="446"/>
    </location>
</feature>
<feature type="domain" description="Secretion system C-terminal sorting" evidence="3">
    <location>
        <begin position="464"/>
        <end position="524"/>
    </location>
</feature>
<evidence type="ECO:0000256" key="1">
    <source>
        <dbReference type="ARBA" id="ARBA00022729"/>
    </source>
</evidence>
<keyword evidence="1 2" id="KW-0732">Signal</keyword>
<protein>
    <submittedName>
        <fullName evidence="5">T9SS type A sorting domain-containing protein</fullName>
    </submittedName>
</protein>
<dbReference type="Pfam" id="PF18962">
    <property type="entry name" value="Por_Secre_tail"/>
    <property type="match status" value="1"/>
</dbReference>
<dbReference type="Proteomes" id="UP000626242">
    <property type="component" value="Unassembled WGS sequence"/>
</dbReference>
<feature type="signal peptide" evidence="2">
    <location>
        <begin position="1"/>
        <end position="18"/>
    </location>
</feature>
<evidence type="ECO:0000259" key="3">
    <source>
        <dbReference type="Pfam" id="PF18962"/>
    </source>
</evidence>
<dbReference type="InterPro" id="IPR026444">
    <property type="entry name" value="Secre_tail"/>
</dbReference>
<evidence type="ECO:0000256" key="2">
    <source>
        <dbReference type="SAM" id="SignalP"/>
    </source>
</evidence>
<feature type="chain" id="PRO_5047406258" evidence="2">
    <location>
        <begin position="19"/>
        <end position="532"/>
    </location>
</feature>
<dbReference type="EMBL" id="JACSPS010000002">
    <property type="protein sequence ID" value="MBD8018252.1"/>
    <property type="molecule type" value="Genomic_DNA"/>
</dbReference>
<dbReference type="Pfam" id="PF20009">
    <property type="entry name" value="GEVED"/>
    <property type="match status" value="1"/>
</dbReference>
<keyword evidence="6" id="KW-1185">Reference proteome</keyword>